<accession>A0A6L3ZGD7</accession>
<evidence type="ECO:0000313" key="4">
    <source>
        <dbReference type="EMBL" id="KAB2816522.1"/>
    </source>
</evidence>
<keyword evidence="1" id="KW-0802">TPR repeat</keyword>
<organism evidence="4 5">
    <name type="scientific">Phaeocystidibacter marisrubri</name>
    <dbReference type="NCBI Taxonomy" id="1577780"/>
    <lineage>
        <taxon>Bacteria</taxon>
        <taxon>Pseudomonadati</taxon>
        <taxon>Bacteroidota</taxon>
        <taxon>Flavobacteriia</taxon>
        <taxon>Flavobacteriales</taxon>
        <taxon>Phaeocystidibacteraceae</taxon>
        <taxon>Phaeocystidibacter</taxon>
    </lineage>
</organism>
<feature type="compositionally biased region" description="Acidic residues" evidence="2">
    <location>
        <begin position="510"/>
        <end position="520"/>
    </location>
</feature>
<dbReference type="SMART" id="SM00028">
    <property type="entry name" value="TPR"/>
    <property type="match status" value="5"/>
</dbReference>
<sequence>MRIYKVSFVVLIAGLVFSSCSRTKDNFFSRTYHQMTSKFNPLFNGEQAYLQGYTTLKTGHVNNYDDIIELYPFGSAEQAQSVVPQMDRAIEKAVKVIREHSMNIGGKQKNPYVIDAYLLMAKAYFMKQDYFKGLEAFNYIMQKFPESEQAIEARLWAGRANTRIESEYGARKEFEELYRDRDVSDRLKPHVYASFAELEIKYNNYEEAINLLNEALDADPDREDRVRWRYALGQLYERMKFRQEASDAFEKVVRDHPADYEFYLNAQLMRALNYDVDLGNVMAVYDDLEDMAKDDKNTEYRDRIYYIMALLALEDQDYMKAEESLKKSVRLSEGNNEQRGLSYAKLAEINFDFRAYVPAQAYYDTAFSTLPRTHSLFPKVERFRSSLSDLVNQINTIETNDSLIRLAGMSITQQRAIFEEYIANLKEREEAAAERERNLALNRALAQESAAMGTGPTAGLGTGTWYFYNETTRSSGVGEFTSFWGRRELTDNWRQAAKASSAIQVASNEGEGEESEGNPDDEVKSGTPTGEQKYNIDAYLAQVPKSEESIEALHLENQDAYIRLASIYQQEIEDEQEAVNTFRKLLERYPETKHAPMAMYALYLIHKGRGEMDKADGYASQLRNKYPNSEFTAQLEGKLTERDALTVEASEAYKGTYETYVERNYRKAKQLATDGLAKYAQTTIGPKFGLLLALTTAQTDGQEAYANELRKVVASFSGTVEAERAQELLMFVDESSQPVGNVPDSPYKVDPKTPHKVIIVFPNSGVDVNALRNKVSDFNRDFNRLQNLQTQTMFLDRERQILVVSGFKELSEAHQYAQNIVGNPQIKTVYSSEIMRIFAIGDANYQTFYRLKDVDEYMTFYEQITTR</sequence>
<evidence type="ECO:0000256" key="3">
    <source>
        <dbReference type="SAM" id="SignalP"/>
    </source>
</evidence>
<feature type="region of interest" description="Disordered" evidence="2">
    <location>
        <begin position="500"/>
        <end position="531"/>
    </location>
</feature>
<dbReference type="EMBL" id="WBVQ01000002">
    <property type="protein sequence ID" value="KAB2816522.1"/>
    <property type="molecule type" value="Genomic_DNA"/>
</dbReference>
<keyword evidence="3" id="KW-0732">Signal</keyword>
<dbReference type="AlphaFoldDB" id="A0A6L3ZGD7"/>
<dbReference type="SUPFAM" id="SSF48452">
    <property type="entry name" value="TPR-like"/>
    <property type="match status" value="2"/>
</dbReference>
<dbReference type="InterPro" id="IPR019734">
    <property type="entry name" value="TPR_rpt"/>
</dbReference>
<keyword evidence="5" id="KW-1185">Reference proteome</keyword>
<dbReference type="PROSITE" id="PS51257">
    <property type="entry name" value="PROKAR_LIPOPROTEIN"/>
    <property type="match status" value="1"/>
</dbReference>
<dbReference type="OrthoDB" id="1522549at2"/>
<feature type="chain" id="PRO_5026988463" evidence="3">
    <location>
        <begin position="22"/>
        <end position="867"/>
    </location>
</feature>
<dbReference type="Proteomes" id="UP000484164">
    <property type="component" value="Unassembled WGS sequence"/>
</dbReference>
<dbReference type="RefSeq" id="WP_151693949.1">
    <property type="nucleotide sequence ID" value="NZ_BMGX01000001.1"/>
</dbReference>
<dbReference type="Gene3D" id="1.25.40.10">
    <property type="entry name" value="Tetratricopeptide repeat domain"/>
    <property type="match status" value="3"/>
</dbReference>
<evidence type="ECO:0000313" key="5">
    <source>
        <dbReference type="Proteomes" id="UP000484164"/>
    </source>
</evidence>
<dbReference type="InterPro" id="IPR011990">
    <property type="entry name" value="TPR-like_helical_dom_sf"/>
</dbReference>
<dbReference type="Pfam" id="PF13174">
    <property type="entry name" value="TPR_6"/>
    <property type="match status" value="2"/>
</dbReference>
<evidence type="ECO:0000256" key="1">
    <source>
        <dbReference type="PROSITE-ProRule" id="PRU00339"/>
    </source>
</evidence>
<feature type="signal peptide" evidence="3">
    <location>
        <begin position="1"/>
        <end position="21"/>
    </location>
</feature>
<protein>
    <submittedName>
        <fullName evidence="4">Tetratricopeptide repeat protein</fullName>
    </submittedName>
</protein>
<evidence type="ECO:0000256" key="2">
    <source>
        <dbReference type="SAM" id="MobiDB-lite"/>
    </source>
</evidence>
<comment type="caution">
    <text evidence="4">The sequence shown here is derived from an EMBL/GenBank/DDBJ whole genome shotgun (WGS) entry which is preliminary data.</text>
</comment>
<feature type="repeat" description="TPR" evidence="1">
    <location>
        <begin position="189"/>
        <end position="222"/>
    </location>
</feature>
<dbReference type="PROSITE" id="PS50005">
    <property type="entry name" value="TPR"/>
    <property type="match status" value="2"/>
</dbReference>
<proteinExistence type="predicted"/>
<name>A0A6L3ZGD7_9FLAO</name>
<gene>
    <name evidence="4" type="ORF">F8C82_12640</name>
</gene>
<feature type="repeat" description="TPR" evidence="1">
    <location>
        <begin position="226"/>
        <end position="259"/>
    </location>
</feature>
<reference evidence="4 5" key="1">
    <citation type="submission" date="2019-10" db="EMBL/GenBank/DDBJ databases">
        <title>Genome sequence of Phaeocystidibacter marisrubri JCM30614 (type strain).</title>
        <authorList>
            <person name="Bowman J.P."/>
        </authorList>
    </citation>
    <scope>NUCLEOTIDE SEQUENCE [LARGE SCALE GENOMIC DNA]</scope>
    <source>
        <strain evidence="4 5">JCM 30614</strain>
    </source>
</reference>